<feature type="region of interest" description="Disordered" evidence="1">
    <location>
        <begin position="1133"/>
        <end position="1166"/>
    </location>
</feature>
<feature type="region of interest" description="Disordered" evidence="1">
    <location>
        <begin position="651"/>
        <end position="680"/>
    </location>
</feature>
<dbReference type="PANTHER" id="PTHR15496">
    <property type="entry name" value="GENERAL TRANSCRIPTION FACTOR 3C POLYPEPTIDE 4 FAMILY"/>
    <property type="match status" value="1"/>
</dbReference>
<evidence type="ECO:0000313" key="6">
    <source>
        <dbReference type="Proteomes" id="UP001345013"/>
    </source>
</evidence>
<protein>
    <recommendedName>
        <fullName evidence="7">Transcription factor IIIC 90kDa subunit N-terminal domain-containing protein</fullName>
    </recommendedName>
</protein>
<feature type="transmembrane region" description="Helical" evidence="2">
    <location>
        <begin position="1311"/>
        <end position="1337"/>
    </location>
</feature>
<reference evidence="5 6" key="1">
    <citation type="submission" date="2023-08" db="EMBL/GenBank/DDBJ databases">
        <title>Black Yeasts Isolated from many extreme environments.</title>
        <authorList>
            <person name="Coleine C."/>
            <person name="Stajich J.E."/>
            <person name="Selbmann L."/>
        </authorList>
    </citation>
    <scope>NUCLEOTIDE SEQUENCE [LARGE SCALE GENOMIC DNA]</scope>
    <source>
        <strain evidence="5 6">CCFEE 5885</strain>
    </source>
</reference>
<dbReference type="InterPro" id="IPR024764">
    <property type="entry name" value="TFIIIC_Znf"/>
</dbReference>
<feature type="domain" description="Transcription factor IIIC putative zinc-finger" evidence="4">
    <location>
        <begin position="519"/>
        <end position="565"/>
    </location>
</feature>
<feature type="region of interest" description="Disordered" evidence="1">
    <location>
        <begin position="307"/>
        <end position="331"/>
    </location>
</feature>
<evidence type="ECO:0000313" key="5">
    <source>
        <dbReference type="EMBL" id="KAK5098096.1"/>
    </source>
</evidence>
<keyword evidence="2" id="KW-0472">Membrane</keyword>
<feature type="region of interest" description="Disordered" evidence="1">
    <location>
        <begin position="695"/>
        <end position="716"/>
    </location>
</feature>
<evidence type="ECO:0000259" key="4">
    <source>
        <dbReference type="Pfam" id="PF12660"/>
    </source>
</evidence>
<feature type="compositionally biased region" description="Low complexity" evidence="1">
    <location>
        <begin position="671"/>
        <end position="680"/>
    </location>
</feature>
<comment type="caution">
    <text evidence="5">The sequence shown here is derived from an EMBL/GenBank/DDBJ whole genome shotgun (WGS) entry which is preliminary data.</text>
</comment>
<keyword evidence="2" id="KW-0812">Transmembrane</keyword>
<dbReference type="Pfam" id="PF12660">
    <property type="entry name" value="zf-TFIIIC"/>
    <property type="match status" value="1"/>
</dbReference>
<feature type="compositionally biased region" description="Basic and acidic residues" evidence="1">
    <location>
        <begin position="960"/>
        <end position="975"/>
    </location>
</feature>
<dbReference type="PANTHER" id="PTHR15496:SF2">
    <property type="entry name" value="GENERAL TRANSCRIPTION FACTOR 3C POLYPEPTIDE 4"/>
    <property type="match status" value="1"/>
</dbReference>
<evidence type="ECO:0000256" key="2">
    <source>
        <dbReference type="SAM" id="Phobius"/>
    </source>
</evidence>
<dbReference type="InterPro" id="IPR024761">
    <property type="entry name" value="TFIIIC_delta_N"/>
</dbReference>
<feature type="compositionally biased region" description="Polar residues" evidence="1">
    <location>
        <begin position="311"/>
        <end position="323"/>
    </location>
</feature>
<keyword evidence="2" id="KW-1133">Transmembrane helix</keyword>
<feature type="compositionally biased region" description="Basic and acidic residues" evidence="1">
    <location>
        <begin position="473"/>
        <end position="485"/>
    </location>
</feature>
<dbReference type="EMBL" id="JAVRRG010000015">
    <property type="protein sequence ID" value="KAK5098096.1"/>
    <property type="molecule type" value="Genomic_DNA"/>
</dbReference>
<feature type="compositionally biased region" description="Polar residues" evidence="1">
    <location>
        <begin position="933"/>
        <end position="952"/>
    </location>
</feature>
<proteinExistence type="predicted"/>
<dbReference type="InterPro" id="IPR044230">
    <property type="entry name" value="GTF3C4"/>
</dbReference>
<evidence type="ECO:0000259" key="3">
    <source>
        <dbReference type="Pfam" id="PF12657"/>
    </source>
</evidence>
<evidence type="ECO:0000256" key="1">
    <source>
        <dbReference type="SAM" id="MobiDB-lite"/>
    </source>
</evidence>
<accession>A0ABR0KJE5</accession>
<keyword evidence="6" id="KW-1185">Reference proteome</keyword>
<gene>
    <name evidence="5" type="ORF">LTR24_001917</name>
</gene>
<feature type="transmembrane region" description="Helical" evidence="2">
    <location>
        <begin position="1255"/>
        <end position="1277"/>
    </location>
</feature>
<dbReference type="Proteomes" id="UP001345013">
    <property type="component" value="Unassembled WGS sequence"/>
</dbReference>
<sequence length="1340" mass="146524">MSKGNSLMQPNGLVLATYPSCEDCLTWSDDGLAVAGGQNIYIVNKAFDKSQASSQGYTKWSTIAIRTDQFNQADWPEQDLATLCHLSVGEEQSESVVVGLSWSPPGLGMHRRSVLAVLTSNLVLSIWETDGSQSGWQRTAIINQHLPPCDSNDDLDNKTGKARQHLRIRAFAWSAPLLLSPDTRWGKHLLAVVDGDSNLTCFNISKKANEGYGRWSIIPMYTISLAPLAPQPESSARMTKLQRMITERAPLKRIVLGPWQTQYDSSHTDRLQYMVKSSITCVTTQGRKVPELTIEVTPAPEGITARIIPSSPLSTQNSRQSSQTEEHTHKNLQEYGTVYSTTGKHGWHGALDRVCAGFDRQNRLNGLFRVRFWGSAKSPDDQVEAACITLHPWDTYEYTSAVHEKCHIVLRSLGPSAEQPADHRKSENEVLLSMLATVIQLLDSPDIRYSTFDRKLLQAYTAWASLHPKQAENRGRLEEKVKEQQRGPTVAENSDDHVQASRAQTLDGLDAGLFPTSADLCNICGSRIPITAAACESGHPFSRCSLSLLSIQEPGISKYCALSASKSQALALVPFLPSSPTVLYQKRKSKHASFSLGKAKRSPSSIAEERETVQEASSNLCVDPSTVEGLATMSNSGSPKRKSMSSFRGATVGHNLDQNVPLGARDDGSTSRRSTTSTTTVNPVDAILSAAMRADESEAGLPPDSLDEMSPTTLTRRSSICDNTSASEYSVAEDIRPVIGRASSVRVSKPQIVQHKPTTLAKPHGGFQVHPTFDSHAPRKVERIVEEQPEMLANTTGESTPRASHDGTSPAATKDVQAEESTASGGFSSTITLSQGGLSEGGRRASSGVPMETATALPTGNTLHSVYPRIPNSEASARDQTAVQPGDEAEPAQLLNRAMSSPLPLPGKGLSRRVTIRPTDLIIKNHNTQSSFRESVVTTPYPTRMSSDSSSMDFGVKEGIGGKESKKAKEKERRRVSFSHVSSDISSRGAKDRFPSPERPEVLFLDLNLLRHPNARTTIEIQIADKSTFDDELFFQQIRTAYSKRLLGVPRLAFTLVRRIGNVSVTAPENYDAADFDSISFIKHFQNPCLGRKRKAWVIWLRNNNPRSAAPTATIASPKAAFANKIDNLNRLSLRTRMPRHSRQLSGNKSHHTDRDNNNDEENKRFSTASEANSFHFVYSPAVPRLPFLPRNDNGQSHSHFDSPGAHAVAGSPSRSFFWPSDFSSSSASRSRLAEESEAVKIVTLSFHHEFRTGIIALFTLLVILQAVLASVIWVIFGVPGARPGMDGEQQIAGGHIATNVDWRIHARTRVLTGVVIGLVVLLIGGLVEGALVWGSWLML</sequence>
<feature type="domain" description="Transcription factor IIIC 90kDa subunit N-terminal" evidence="3">
    <location>
        <begin position="27"/>
        <end position="264"/>
    </location>
</feature>
<feature type="compositionally biased region" description="Polar residues" evidence="1">
    <location>
        <begin position="794"/>
        <end position="811"/>
    </location>
</feature>
<feature type="compositionally biased region" description="Basic and acidic residues" evidence="1">
    <location>
        <begin position="1151"/>
        <end position="1165"/>
    </location>
</feature>
<organism evidence="5 6">
    <name type="scientific">Lithohypha guttulata</name>
    <dbReference type="NCBI Taxonomy" id="1690604"/>
    <lineage>
        <taxon>Eukaryota</taxon>
        <taxon>Fungi</taxon>
        <taxon>Dikarya</taxon>
        <taxon>Ascomycota</taxon>
        <taxon>Pezizomycotina</taxon>
        <taxon>Eurotiomycetes</taxon>
        <taxon>Chaetothyriomycetidae</taxon>
        <taxon>Chaetothyriales</taxon>
        <taxon>Trichomeriaceae</taxon>
        <taxon>Lithohypha</taxon>
    </lineage>
</organism>
<name>A0ABR0KJE5_9EURO</name>
<feature type="region of interest" description="Disordered" evidence="1">
    <location>
        <begin position="473"/>
        <end position="498"/>
    </location>
</feature>
<feature type="region of interest" description="Disordered" evidence="1">
    <location>
        <begin position="794"/>
        <end position="864"/>
    </location>
</feature>
<feature type="compositionally biased region" description="Polar residues" evidence="1">
    <location>
        <begin position="819"/>
        <end position="837"/>
    </location>
</feature>
<evidence type="ECO:0008006" key="7">
    <source>
        <dbReference type="Google" id="ProtNLM"/>
    </source>
</evidence>
<dbReference type="Pfam" id="PF12657">
    <property type="entry name" value="TFIIIC_delta"/>
    <property type="match status" value="1"/>
</dbReference>
<feature type="region of interest" description="Disordered" evidence="1">
    <location>
        <begin position="933"/>
        <end position="982"/>
    </location>
</feature>